<dbReference type="STRING" id="52838.A0A4S8I2N8"/>
<dbReference type="InterPro" id="IPR005294">
    <property type="entry name" value="ATP_synth_F1_asu"/>
</dbReference>
<protein>
    <submittedName>
        <fullName evidence="2">Uncharacterized protein</fullName>
    </submittedName>
</protein>
<name>A0A4S8I2N8_MUSBA</name>
<dbReference type="PANTHER" id="PTHR48082:SF2">
    <property type="entry name" value="ATP SYNTHASE SUBUNIT ALPHA, MITOCHONDRIAL"/>
    <property type="match status" value="1"/>
</dbReference>
<dbReference type="AlphaFoldDB" id="A0A4S8I2N8"/>
<dbReference type="EMBL" id="PYDT01002525">
    <property type="protein sequence ID" value="THU42111.1"/>
    <property type="molecule type" value="Genomic_DNA"/>
</dbReference>
<dbReference type="Gene3D" id="3.40.50.12240">
    <property type="match status" value="1"/>
</dbReference>
<reference evidence="2 3" key="1">
    <citation type="journal article" date="2019" name="Nat. Plants">
        <title>Genome sequencing of Musa balbisiana reveals subgenome evolution and function divergence in polyploid bananas.</title>
        <authorList>
            <person name="Yao X."/>
        </authorList>
    </citation>
    <scope>NUCLEOTIDE SEQUENCE [LARGE SCALE GENOMIC DNA]</scope>
    <source>
        <strain evidence="3">cv. DH-PKW</strain>
        <tissue evidence="2">Leaves</tissue>
    </source>
</reference>
<dbReference type="PANTHER" id="PTHR48082">
    <property type="entry name" value="ATP SYNTHASE SUBUNIT ALPHA, MITOCHONDRIAL"/>
    <property type="match status" value="1"/>
</dbReference>
<keyword evidence="3" id="KW-1185">Reference proteome</keyword>
<sequence length="139" mass="14997">MFDDTRGEGSYVNQQTIAQIPVSEGYLGRVISSAKPIDGGLKFQLLDSRLIASPAPGIISSVSVLTSSNGAFAIDSMIPIDAVTRINYWGQQTVKTPYYGQKASSVAQVVTTFRKRGRWNNYCGTETADSPATFIPLSL</sequence>
<dbReference type="Proteomes" id="UP000317650">
    <property type="component" value="Unassembled WGS sequence"/>
</dbReference>
<dbReference type="GO" id="GO:0005524">
    <property type="term" value="F:ATP binding"/>
    <property type="evidence" value="ECO:0007669"/>
    <property type="project" value="TreeGrafter"/>
</dbReference>
<accession>A0A4S8I2N8</accession>
<evidence type="ECO:0000256" key="1">
    <source>
        <dbReference type="ARBA" id="ARBA00004173"/>
    </source>
</evidence>
<dbReference type="GO" id="GO:0045259">
    <property type="term" value="C:proton-transporting ATP synthase complex"/>
    <property type="evidence" value="ECO:0007669"/>
    <property type="project" value="InterPro"/>
</dbReference>
<dbReference type="GO" id="GO:0005739">
    <property type="term" value="C:mitochondrion"/>
    <property type="evidence" value="ECO:0007669"/>
    <property type="project" value="UniProtKB-SubCell"/>
</dbReference>
<evidence type="ECO:0000313" key="2">
    <source>
        <dbReference type="EMBL" id="THU42111.1"/>
    </source>
</evidence>
<dbReference type="GO" id="GO:0046933">
    <property type="term" value="F:proton-transporting ATP synthase activity, rotational mechanism"/>
    <property type="evidence" value="ECO:0007669"/>
    <property type="project" value="InterPro"/>
</dbReference>
<comment type="subcellular location">
    <subcellularLocation>
        <location evidence="1">Mitochondrion</location>
    </subcellularLocation>
</comment>
<proteinExistence type="predicted"/>
<comment type="caution">
    <text evidence="2">The sequence shown here is derived from an EMBL/GenBank/DDBJ whole genome shotgun (WGS) entry which is preliminary data.</text>
</comment>
<organism evidence="2 3">
    <name type="scientific">Musa balbisiana</name>
    <name type="common">Banana</name>
    <dbReference type="NCBI Taxonomy" id="52838"/>
    <lineage>
        <taxon>Eukaryota</taxon>
        <taxon>Viridiplantae</taxon>
        <taxon>Streptophyta</taxon>
        <taxon>Embryophyta</taxon>
        <taxon>Tracheophyta</taxon>
        <taxon>Spermatophyta</taxon>
        <taxon>Magnoliopsida</taxon>
        <taxon>Liliopsida</taxon>
        <taxon>Zingiberales</taxon>
        <taxon>Musaceae</taxon>
        <taxon>Musa</taxon>
    </lineage>
</organism>
<gene>
    <name evidence="2" type="ORF">C4D60_Mb00t16890</name>
</gene>
<evidence type="ECO:0000313" key="3">
    <source>
        <dbReference type="Proteomes" id="UP000317650"/>
    </source>
</evidence>
<dbReference type="GO" id="GO:0043531">
    <property type="term" value="F:ADP binding"/>
    <property type="evidence" value="ECO:0007669"/>
    <property type="project" value="TreeGrafter"/>
</dbReference>